<dbReference type="SFLD" id="SFLDS00029">
    <property type="entry name" value="Radical_SAM"/>
    <property type="match status" value="1"/>
</dbReference>
<dbReference type="PANTHER" id="PTHR43432">
    <property type="entry name" value="SLR0285 PROTEIN"/>
    <property type="match status" value="1"/>
</dbReference>
<reference evidence="5 6" key="1">
    <citation type="submission" date="2016-12" db="EMBL/GenBank/DDBJ databases">
        <authorList>
            <person name="Song W.-J."/>
            <person name="Kurnit D.M."/>
        </authorList>
    </citation>
    <scope>NUCLEOTIDE SEQUENCE [LARGE SCALE GENOMIC DNA]</scope>
    <source>
        <strain evidence="5 6">CECT 9026</strain>
    </source>
</reference>
<dbReference type="GO" id="GO:0046872">
    <property type="term" value="F:metal ion binding"/>
    <property type="evidence" value="ECO:0007669"/>
    <property type="project" value="UniProtKB-KW"/>
</dbReference>
<dbReference type="Pfam" id="PF04055">
    <property type="entry name" value="Radical_SAM"/>
    <property type="match status" value="1"/>
</dbReference>
<dbReference type="SMART" id="SM00729">
    <property type="entry name" value="Elp3"/>
    <property type="match status" value="1"/>
</dbReference>
<dbReference type="PANTHER" id="PTHR43432:SF3">
    <property type="entry name" value="SLR0285 PROTEIN"/>
    <property type="match status" value="1"/>
</dbReference>
<protein>
    <submittedName>
        <fullName evidence="5">Radical SAM superfamily protein</fullName>
    </submittedName>
</protein>
<keyword evidence="1" id="KW-0479">Metal-binding</keyword>
<dbReference type="GO" id="GO:0003824">
    <property type="term" value="F:catalytic activity"/>
    <property type="evidence" value="ECO:0007669"/>
    <property type="project" value="InterPro"/>
</dbReference>
<dbReference type="Gene3D" id="3.80.30.30">
    <property type="match status" value="1"/>
</dbReference>
<dbReference type="InterPro" id="IPR058240">
    <property type="entry name" value="rSAM_sf"/>
</dbReference>
<feature type="domain" description="Radical SAM core" evidence="4">
    <location>
        <begin position="59"/>
        <end position="296"/>
    </location>
</feature>
<name>A0A1N6M125_9VIBR</name>
<evidence type="ECO:0000313" key="5">
    <source>
        <dbReference type="EMBL" id="SIO93120.1"/>
    </source>
</evidence>
<dbReference type="PROSITE" id="PS51918">
    <property type="entry name" value="RADICAL_SAM"/>
    <property type="match status" value="1"/>
</dbReference>
<dbReference type="EMBL" id="FSSB01000007">
    <property type="protein sequence ID" value="SIO93120.1"/>
    <property type="molecule type" value="Genomic_DNA"/>
</dbReference>
<evidence type="ECO:0000313" key="6">
    <source>
        <dbReference type="Proteomes" id="UP000184774"/>
    </source>
</evidence>
<dbReference type="AlphaFoldDB" id="A0A1N6M125"/>
<proteinExistence type="predicted"/>
<accession>A0A1N6M125</accession>
<dbReference type="InterPro" id="IPR006638">
    <property type="entry name" value="Elp3/MiaA/NifB-like_rSAM"/>
</dbReference>
<dbReference type="GO" id="GO:0051536">
    <property type="term" value="F:iron-sulfur cluster binding"/>
    <property type="evidence" value="ECO:0007669"/>
    <property type="project" value="UniProtKB-KW"/>
</dbReference>
<dbReference type="NCBIfam" id="NF033668">
    <property type="entry name" value="rSAM_PA0069"/>
    <property type="match status" value="1"/>
</dbReference>
<dbReference type="SUPFAM" id="SSF102114">
    <property type="entry name" value="Radical SAM enzymes"/>
    <property type="match status" value="1"/>
</dbReference>
<organism evidence="5 6">
    <name type="scientific">Vibrio spartinae</name>
    <dbReference type="NCBI Taxonomy" id="1918945"/>
    <lineage>
        <taxon>Bacteria</taxon>
        <taxon>Pseudomonadati</taxon>
        <taxon>Pseudomonadota</taxon>
        <taxon>Gammaproteobacteria</taxon>
        <taxon>Vibrionales</taxon>
        <taxon>Vibrionaceae</taxon>
        <taxon>Vibrio</taxon>
    </lineage>
</organism>
<keyword evidence="3" id="KW-0411">Iron-sulfur</keyword>
<dbReference type="InterPro" id="IPR040086">
    <property type="entry name" value="MJ0683-like"/>
</dbReference>
<dbReference type="RefSeq" id="WP_074371721.1">
    <property type="nucleotide sequence ID" value="NZ_AP024907.1"/>
</dbReference>
<evidence type="ECO:0000256" key="2">
    <source>
        <dbReference type="ARBA" id="ARBA00023004"/>
    </source>
</evidence>
<dbReference type="CDD" id="cd01335">
    <property type="entry name" value="Radical_SAM"/>
    <property type="match status" value="1"/>
</dbReference>
<dbReference type="OrthoDB" id="9785699at2"/>
<evidence type="ECO:0000256" key="3">
    <source>
        <dbReference type="ARBA" id="ARBA00023014"/>
    </source>
</evidence>
<dbReference type="SFLD" id="SFLDG01084">
    <property type="entry name" value="Uncharacterised_Radical_SAM_Su"/>
    <property type="match status" value="1"/>
</dbReference>
<sequence length="355" mass="40311">MSRDVSEKRFQSRGTMSAIPGRFDVRIIEAEDGFSSVSSPDTEVRYEHAKTLITSNQSPDIPFRLSVNPYRGCEHGCIYCFARPTHAYLDLSPGIDFETRLTAKINAPEIFEKELRNPNYQCQPIALGINTDAYQPIEKELKITQKLLNIAYEYKQPISLITKSALILRDIDLLQSMASEHLVHVGVSLTTLDNDLSRRLEPRAVPGAVRLKMIRALSERNIPVTVMIAPVIPFINDHEMETLVQASAEAGAERVGYVMLRLPHEVAPLFEDWLHIHFPLRAERVLSHLRSLHGGQLYQGEFGKRMTGSGVYADFIRQRFHLARRKSGFDRRESGILDSSHFRLPPRCGEQMALF</sequence>
<dbReference type="InterPro" id="IPR007197">
    <property type="entry name" value="rSAM"/>
</dbReference>
<evidence type="ECO:0000259" key="4">
    <source>
        <dbReference type="PROSITE" id="PS51918"/>
    </source>
</evidence>
<gene>
    <name evidence="5" type="ORF">VSP9026_00769</name>
</gene>
<evidence type="ECO:0000256" key="1">
    <source>
        <dbReference type="ARBA" id="ARBA00022723"/>
    </source>
</evidence>
<dbReference type="Proteomes" id="UP000184774">
    <property type="component" value="Unassembled WGS sequence"/>
</dbReference>
<keyword evidence="2" id="KW-0408">Iron</keyword>